<dbReference type="Proteomes" id="UP000807469">
    <property type="component" value="Unassembled WGS sequence"/>
</dbReference>
<comment type="caution">
    <text evidence="1">The sequence shown here is derived from an EMBL/GenBank/DDBJ whole genome shotgun (WGS) entry which is preliminary data.</text>
</comment>
<name>A0A9P5YXX9_9AGAR</name>
<dbReference type="OrthoDB" id="3256662at2759"/>
<organism evidence="1 2">
    <name type="scientific">Pholiota conissans</name>
    <dbReference type="NCBI Taxonomy" id="109636"/>
    <lineage>
        <taxon>Eukaryota</taxon>
        <taxon>Fungi</taxon>
        <taxon>Dikarya</taxon>
        <taxon>Basidiomycota</taxon>
        <taxon>Agaricomycotina</taxon>
        <taxon>Agaricomycetes</taxon>
        <taxon>Agaricomycetidae</taxon>
        <taxon>Agaricales</taxon>
        <taxon>Agaricineae</taxon>
        <taxon>Strophariaceae</taxon>
        <taxon>Pholiota</taxon>
    </lineage>
</organism>
<dbReference type="EMBL" id="MU155268">
    <property type="protein sequence ID" value="KAF9477206.1"/>
    <property type="molecule type" value="Genomic_DNA"/>
</dbReference>
<proteinExistence type="predicted"/>
<evidence type="ECO:0008006" key="3">
    <source>
        <dbReference type="Google" id="ProtNLM"/>
    </source>
</evidence>
<dbReference type="InterPro" id="IPR032675">
    <property type="entry name" value="LRR_dom_sf"/>
</dbReference>
<dbReference type="Gene3D" id="3.80.10.10">
    <property type="entry name" value="Ribonuclease Inhibitor"/>
    <property type="match status" value="1"/>
</dbReference>
<keyword evidence="2" id="KW-1185">Reference proteome</keyword>
<evidence type="ECO:0000313" key="1">
    <source>
        <dbReference type="EMBL" id="KAF9477206.1"/>
    </source>
</evidence>
<evidence type="ECO:0000313" key="2">
    <source>
        <dbReference type="Proteomes" id="UP000807469"/>
    </source>
</evidence>
<accession>A0A9P5YXX9</accession>
<dbReference type="SUPFAM" id="SSF52047">
    <property type="entry name" value="RNI-like"/>
    <property type="match status" value="1"/>
</dbReference>
<sequence length="464" mass="52865">MSTLTWSSPVRKSNGLELCPIPNEIYLDILEYIRPPHDATESIFATAKRDLSSLALVCRFFSATTLPWIFENVCFSGSIGTRNTSAASESSFCRSILKGSGTARAMAGYVKKCVFQSWLSDDGDEWFREELIGLYLDALAFMPNIEELTLMETTITRDLLKAIGGLQKLSTLTINLCPCAPNLKHRYFANLLSLRLKSCHFRSAVNDEFVLAINLDTVRHFTLQQKFTHPLFSRSHGPIPLEELDIFWVESISECEALLSRATALKTIRVKHTHKLLDLSKIKQTSSTLPHLTTIEAPLDVAKFLVPGRPVSSITLTNSTRGIIEFMRPCDIDVLVKSTRPITHLGISLYSHRDIPLWKHFPDMRSLEFLIYFDKSYLQVGLDPTTEIKTISSVWPKLPNIQSLAIRFEGPEDLDEYFSLEKQLQWISEDLFPHFPAIRRCSFTGFNRCQWNYSESRVSWIAER</sequence>
<reference evidence="1" key="1">
    <citation type="submission" date="2020-11" db="EMBL/GenBank/DDBJ databases">
        <authorList>
            <consortium name="DOE Joint Genome Institute"/>
            <person name="Ahrendt S."/>
            <person name="Riley R."/>
            <person name="Andreopoulos W."/>
            <person name="Labutti K."/>
            <person name="Pangilinan J."/>
            <person name="Ruiz-Duenas F.J."/>
            <person name="Barrasa J.M."/>
            <person name="Sanchez-Garcia M."/>
            <person name="Camarero S."/>
            <person name="Miyauchi S."/>
            <person name="Serrano A."/>
            <person name="Linde D."/>
            <person name="Babiker R."/>
            <person name="Drula E."/>
            <person name="Ayuso-Fernandez I."/>
            <person name="Pacheco R."/>
            <person name="Padilla G."/>
            <person name="Ferreira P."/>
            <person name="Barriuso J."/>
            <person name="Kellner H."/>
            <person name="Castanera R."/>
            <person name="Alfaro M."/>
            <person name="Ramirez L."/>
            <person name="Pisabarro A.G."/>
            <person name="Kuo A."/>
            <person name="Tritt A."/>
            <person name="Lipzen A."/>
            <person name="He G."/>
            <person name="Yan M."/>
            <person name="Ng V."/>
            <person name="Cullen D."/>
            <person name="Martin F."/>
            <person name="Rosso M.-N."/>
            <person name="Henrissat B."/>
            <person name="Hibbett D."/>
            <person name="Martinez A.T."/>
            <person name="Grigoriev I.V."/>
        </authorList>
    </citation>
    <scope>NUCLEOTIDE SEQUENCE</scope>
    <source>
        <strain evidence="1">CIRM-BRFM 674</strain>
    </source>
</reference>
<gene>
    <name evidence="1" type="ORF">BDN70DRAFT_881421</name>
</gene>
<protein>
    <recommendedName>
        <fullName evidence="3">F-box domain-containing protein</fullName>
    </recommendedName>
</protein>
<dbReference type="AlphaFoldDB" id="A0A9P5YXX9"/>